<dbReference type="Pfam" id="PF13546">
    <property type="entry name" value="DDE_5"/>
    <property type="match status" value="1"/>
</dbReference>
<organism evidence="3 4">
    <name type="scientific">Nocardiopsis tropica</name>
    <dbReference type="NCBI Taxonomy" id="109330"/>
    <lineage>
        <taxon>Bacteria</taxon>
        <taxon>Bacillati</taxon>
        <taxon>Actinomycetota</taxon>
        <taxon>Actinomycetes</taxon>
        <taxon>Streptosporangiales</taxon>
        <taxon>Nocardiopsidaceae</taxon>
        <taxon>Nocardiopsis</taxon>
    </lineage>
</organism>
<dbReference type="SUPFAM" id="SSF53098">
    <property type="entry name" value="Ribonuclease H-like"/>
    <property type="match status" value="1"/>
</dbReference>
<keyword evidence="4" id="KW-1185">Reference proteome</keyword>
<evidence type="ECO:0000256" key="1">
    <source>
        <dbReference type="SAM" id="MobiDB-lite"/>
    </source>
</evidence>
<evidence type="ECO:0000259" key="2">
    <source>
        <dbReference type="Pfam" id="PF13546"/>
    </source>
</evidence>
<accession>A0ABV2A563</accession>
<protein>
    <submittedName>
        <fullName evidence="3">IS701 family transposase</fullName>
    </submittedName>
</protein>
<dbReference type="Proteomes" id="UP001432401">
    <property type="component" value="Unassembled WGS sequence"/>
</dbReference>
<dbReference type="PANTHER" id="PTHR33627">
    <property type="entry name" value="TRANSPOSASE"/>
    <property type="match status" value="1"/>
</dbReference>
<evidence type="ECO:0000313" key="4">
    <source>
        <dbReference type="Proteomes" id="UP001432401"/>
    </source>
</evidence>
<dbReference type="InterPro" id="IPR039365">
    <property type="entry name" value="IS701-like"/>
</dbReference>
<dbReference type="InterPro" id="IPR012337">
    <property type="entry name" value="RNaseH-like_sf"/>
</dbReference>
<feature type="domain" description="Transposase IS701-like DDE" evidence="2">
    <location>
        <begin position="19"/>
        <end position="283"/>
    </location>
</feature>
<evidence type="ECO:0000313" key="3">
    <source>
        <dbReference type="EMBL" id="MES0838477.1"/>
    </source>
</evidence>
<proteinExistence type="predicted"/>
<feature type="region of interest" description="Disordered" evidence="1">
    <location>
        <begin position="231"/>
        <end position="253"/>
    </location>
</feature>
<reference evidence="3 4" key="1">
    <citation type="submission" date="2024-06" db="EMBL/GenBank/DDBJ databases">
        <authorList>
            <person name="Bataeva Y.V."/>
            <person name="Grigorian L.N."/>
            <person name="Solomentsev V.I."/>
        </authorList>
    </citation>
    <scope>NUCLEOTIDE SEQUENCE [LARGE SCALE GENOMIC DNA]</scope>
    <source>
        <strain evidence="4">SCPM-O-B-12605 (RCAM04882)</strain>
    </source>
</reference>
<gene>
    <name evidence="3" type="ORF">ABUK86_32260</name>
</gene>
<dbReference type="RefSeq" id="WP_352987335.1">
    <property type="nucleotide sequence ID" value="NZ_JBEQNA010000046.1"/>
</dbReference>
<dbReference type="InterPro" id="IPR038721">
    <property type="entry name" value="IS701-like_DDE_dom"/>
</dbReference>
<dbReference type="NCBIfam" id="NF033540">
    <property type="entry name" value="transpos_IS701"/>
    <property type="match status" value="1"/>
</dbReference>
<name>A0ABV2A563_9ACTN</name>
<sequence>MDLVAVEELREDLDAFCAEVFASIPRKDSRAWGNCYLRGLMLDGRRKSIQPMAQRLPDGNMQALQQFVGQSPWEHTPVQRRVATMVSQAIDPDAWVIDDSGMPKAGTESVGAAHQWCGALGKQAVCQSAVSLHAVTDAASVPLDWRLYLPKEWAEADDERRAKTGVPEQVGHRHKWRLALDMVDEARSWGLADQVVVADAGYGQIHGFRRGLAERGLDYVVAVPGGLNAHPGGAVPEVPEQEAGTGRPPLPRYRTPARSLKDLALEQGRGALRRCVWRQGSRGSMRGRFLVMDVRLAGKSAREAALADAGGSRAWDGVLPAQTLIAQWPPYEDAPTDYWLSSLPAETALRRLVRLAKIRWRIEHDYRELKHGLGLDHYEGRTWRGWHHHVTLVSAAQAFLTLRRLDPKRSTSV</sequence>
<dbReference type="EMBL" id="JBEQNB010000049">
    <property type="protein sequence ID" value="MES0838477.1"/>
    <property type="molecule type" value="Genomic_DNA"/>
</dbReference>
<comment type="caution">
    <text evidence="3">The sequence shown here is derived from an EMBL/GenBank/DDBJ whole genome shotgun (WGS) entry which is preliminary data.</text>
</comment>
<dbReference type="PANTHER" id="PTHR33627:SF1">
    <property type="entry name" value="TRANSPOSASE"/>
    <property type="match status" value="1"/>
</dbReference>